<keyword evidence="3 6" id="KW-0378">Hydrolase</keyword>
<dbReference type="Proteomes" id="UP000469523">
    <property type="component" value="Unassembled WGS sequence"/>
</dbReference>
<dbReference type="Gene3D" id="3.60.15.10">
    <property type="entry name" value="Ribonuclease Z/Hydroxyacylglutathione hydrolase-like"/>
    <property type="match status" value="1"/>
</dbReference>
<dbReference type="Pfam" id="PF00753">
    <property type="entry name" value="Lactamase_B"/>
    <property type="match status" value="1"/>
</dbReference>
<gene>
    <name evidence="6" type="ORF">FYJ83_12565</name>
</gene>
<evidence type="ECO:0000256" key="1">
    <source>
        <dbReference type="ARBA" id="ARBA00001947"/>
    </source>
</evidence>
<dbReference type="GO" id="GO:0046872">
    <property type="term" value="F:metal ion binding"/>
    <property type="evidence" value="ECO:0007669"/>
    <property type="project" value="UniProtKB-KW"/>
</dbReference>
<keyword evidence="2" id="KW-0479">Metal-binding</keyword>
<dbReference type="AlphaFoldDB" id="A0A6N7XL67"/>
<evidence type="ECO:0000256" key="2">
    <source>
        <dbReference type="ARBA" id="ARBA00022723"/>
    </source>
</evidence>
<dbReference type="SMART" id="SM00849">
    <property type="entry name" value="Lactamase_B"/>
    <property type="match status" value="1"/>
</dbReference>
<evidence type="ECO:0000256" key="3">
    <source>
        <dbReference type="ARBA" id="ARBA00022801"/>
    </source>
</evidence>
<sequence length="208" mass="22777">MKLEITRVPAGVYAANCYIIYSKTTKEGIIVDPGGDADDLVEYIKRNDLSIKHIILTHGHGDHIGGVKELKEALEATIMIHEDDREMLIDGNKNLSTSMAMGTVEIEPDVLLKDGDIIEFGDLKAEVIHTPGHTEGCICIKIGENIITGDTLFAGSIGRTDLFGGNYESIIKSIKEKLMIYPDEIQVFPGHGTPSTIGKERVSNPFLR</sequence>
<comment type="cofactor">
    <cofactor evidence="1">
        <name>Zn(2+)</name>
        <dbReference type="ChEBI" id="CHEBI:29105"/>
    </cofactor>
</comment>
<evidence type="ECO:0000259" key="5">
    <source>
        <dbReference type="SMART" id="SM00849"/>
    </source>
</evidence>
<dbReference type="SUPFAM" id="SSF56281">
    <property type="entry name" value="Metallo-hydrolase/oxidoreductase"/>
    <property type="match status" value="1"/>
</dbReference>
<proteinExistence type="predicted"/>
<reference evidence="6 7" key="1">
    <citation type="submission" date="2019-09" db="EMBL/GenBank/DDBJ databases">
        <title>In-depth cultivation of the pig gut microbiome towards novel bacterial diversity and tailored functional studies.</title>
        <authorList>
            <person name="Wylensek D."/>
            <person name="Hitch T.C.A."/>
            <person name="Clavel T."/>
        </authorList>
    </citation>
    <scope>NUCLEOTIDE SEQUENCE [LARGE SCALE GENOMIC DNA]</scope>
    <source>
        <strain evidence="6 7">WCA3-693-APC-4?</strain>
    </source>
</reference>
<dbReference type="EMBL" id="VUNQ01000029">
    <property type="protein sequence ID" value="MSU02306.1"/>
    <property type="molecule type" value="Genomic_DNA"/>
</dbReference>
<protein>
    <submittedName>
        <fullName evidence="6">MBL fold metallo-hydrolase</fullName>
    </submittedName>
</protein>
<keyword evidence="7" id="KW-1185">Reference proteome</keyword>
<accession>A0A6N7XL67</accession>
<evidence type="ECO:0000313" key="7">
    <source>
        <dbReference type="Proteomes" id="UP000469523"/>
    </source>
</evidence>
<organism evidence="6 7">
    <name type="scientific">Tissierella pigra</name>
    <dbReference type="NCBI Taxonomy" id="2607614"/>
    <lineage>
        <taxon>Bacteria</taxon>
        <taxon>Bacillati</taxon>
        <taxon>Bacillota</taxon>
        <taxon>Tissierellia</taxon>
        <taxon>Tissierellales</taxon>
        <taxon>Tissierellaceae</taxon>
        <taxon>Tissierella</taxon>
    </lineage>
</organism>
<dbReference type="InterPro" id="IPR036866">
    <property type="entry name" value="RibonucZ/Hydroxyglut_hydro"/>
</dbReference>
<evidence type="ECO:0000256" key="4">
    <source>
        <dbReference type="ARBA" id="ARBA00022833"/>
    </source>
</evidence>
<keyword evidence="4" id="KW-0862">Zinc</keyword>
<dbReference type="CDD" id="cd06262">
    <property type="entry name" value="metallo-hydrolase-like_MBL-fold"/>
    <property type="match status" value="1"/>
</dbReference>
<feature type="domain" description="Metallo-beta-lactamase" evidence="5">
    <location>
        <begin position="14"/>
        <end position="191"/>
    </location>
</feature>
<dbReference type="InterPro" id="IPR051453">
    <property type="entry name" value="MBL_Glyoxalase_II"/>
</dbReference>
<dbReference type="PANTHER" id="PTHR46233">
    <property type="entry name" value="HYDROXYACYLGLUTATHIONE HYDROLASE GLOC"/>
    <property type="match status" value="1"/>
</dbReference>
<evidence type="ECO:0000313" key="6">
    <source>
        <dbReference type="EMBL" id="MSU02306.1"/>
    </source>
</evidence>
<dbReference type="GO" id="GO:0016787">
    <property type="term" value="F:hydrolase activity"/>
    <property type="evidence" value="ECO:0007669"/>
    <property type="project" value="UniProtKB-KW"/>
</dbReference>
<name>A0A6N7XL67_9FIRM</name>
<dbReference type="InterPro" id="IPR001279">
    <property type="entry name" value="Metallo-B-lactamas"/>
</dbReference>
<comment type="caution">
    <text evidence="6">The sequence shown here is derived from an EMBL/GenBank/DDBJ whole genome shotgun (WGS) entry which is preliminary data.</text>
</comment>
<dbReference type="PANTHER" id="PTHR46233:SF3">
    <property type="entry name" value="HYDROXYACYLGLUTATHIONE HYDROLASE GLOC"/>
    <property type="match status" value="1"/>
</dbReference>